<dbReference type="SUPFAM" id="SSF56281">
    <property type="entry name" value="Metallo-hydrolase/oxidoreductase"/>
    <property type="match status" value="1"/>
</dbReference>
<dbReference type="AlphaFoldDB" id="A0A2S5KMT8"/>
<gene>
    <name evidence="2" type="ORF">C4K68_17980</name>
</gene>
<evidence type="ECO:0000313" key="2">
    <source>
        <dbReference type="EMBL" id="PPC75945.1"/>
    </source>
</evidence>
<dbReference type="PANTHER" id="PTHR42663:SF4">
    <property type="entry name" value="SLL1036 PROTEIN"/>
    <property type="match status" value="1"/>
</dbReference>
<evidence type="ECO:0000259" key="1">
    <source>
        <dbReference type="Pfam" id="PF12706"/>
    </source>
</evidence>
<dbReference type="InterPro" id="IPR036866">
    <property type="entry name" value="RibonucZ/Hydroxyglut_hydro"/>
</dbReference>
<name>A0A2S5KMT8_9PROT</name>
<accession>A0A2S5KMT8</accession>
<sequence>MHIQFYGVRGSIPAPGQQSVRYGGNTACVLVRNDAGEQLILDAGTGIRQLGTELLTDPRPITLLLSHNHWDHIQGFPFFRPAYQRDREIHIFPGLTTPHEPYAILNQLKGSVFPVPATALAARIQIENASTSHAWTLQGFHIQRCPLNHPGGGSAYLIEADGQRFAYVTDNELNPPNTPVTSFDKWCEFVHGVDLLLHDAQYVPRDMPMKHGWGHSLVSEAVALALAAAVKHLVLFSYDPERSDDELDAIAADLATQALPFPVSFAREGMCLSCA</sequence>
<reference evidence="2 3" key="1">
    <citation type="submission" date="2018-02" db="EMBL/GenBank/DDBJ databases">
        <title>novel marine gammaproteobacteria from coastal saline agro ecosystem.</title>
        <authorList>
            <person name="Krishnan R."/>
            <person name="Ramesh Kumar N."/>
        </authorList>
    </citation>
    <scope>NUCLEOTIDE SEQUENCE [LARGE SCALE GENOMIC DNA]</scope>
    <source>
        <strain evidence="2 3">228</strain>
    </source>
</reference>
<dbReference type="OrthoDB" id="5288846at2"/>
<dbReference type="EMBL" id="PRLP01000059">
    <property type="protein sequence ID" value="PPC75945.1"/>
    <property type="molecule type" value="Genomic_DNA"/>
</dbReference>
<protein>
    <submittedName>
        <fullName evidence="2">MBL fold metallo-hydrolase</fullName>
    </submittedName>
</protein>
<organism evidence="2 3">
    <name type="scientific">Proteobacteria bacterium 228</name>
    <dbReference type="NCBI Taxonomy" id="2083153"/>
    <lineage>
        <taxon>Bacteria</taxon>
        <taxon>Pseudomonadati</taxon>
        <taxon>Pseudomonadota</taxon>
    </lineage>
</organism>
<dbReference type="InterPro" id="IPR001279">
    <property type="entry name" value="Metallo-B-lactamas"/>
</dbReference>
<dbReference type="Gene3D" id="3.60.15.10">
    <property type="entry name" value="Ribonuclease Z/Hydroxyacylglutathione hydrolase-like"/>
    <property type="match status" value="1"/>
</dbReference>
<dbReference type="Proteomes" id="UP000238196">
    <property type="component" value="Unassembled WGS sequence"/>
</dbReference>
<dbReference type="CDD" id="cd07715">
    <property type="entry name" value="TaR3-like_MBL-fold"/>
    <property type="match status" value="1"/>
</dbReference>
<dbReference type="PANTHER" id="PTHR42663">
    <property type="entry name" value="HYDROLASE C777.06C-RELATED-RELATED"/>
    <property type="match status" value="1"/>
</dbReference>
<evidence type="ECO:0000313" key="3">
    <source>
        <dbReference type="Proteomes" id="UP000238196"/>
    </source>
</evidence>
<comment type="caution">
    <text evidence="2">The sequence shown here is derived from an EMBL/GenBank/DDBJ whole genome shotgun (WGS) entry which is preliminary data.</text>
</comment>
<feature type="domain" description="Metallo-beta-lactamase" evidence="1">
    <location>
        <begin position="39"/>
        <end position="236"/>
    </location>
</feature>
<dbReference type="Pfam" id="PF12706">
    <property type="entry name" value="Lactamase_B_2"/>
    <property type="match status" value="1"/>
</dbReference>
<proteinExistence type="predicted"/>